<dbReference type="Gene3D" id="3.40.50.150">
    <property type="entry name" value="Vaccinia Virus protein VP39"/>
    <property type="match status" value="1"/>
</dbReference>
<dbReference type="InterPro" id="IPR013216">
    <property type="entry name" value="Methyltransf_11"/>
</dbReference>
<organism evidence="2 3">
    <name type="scientific">Sediminibacterium roseum</name>
    <dbReference type="NCBI Taxonomy" id="1978412"/>
    <lineage>
        <taxon>Bacteria</taxon>
        <taxon>Pseudomonadati</taxon>
        <taxon>Bacteroidota</taxon>
        <taxon>Chitinophagia</taxon>
        <taxon>Chitinophagales</taxon>
        <taxon>Chitinophagaceae</taxon>
        <taxon>Sediminibacterium</taxon>
    </lineage>
</organism>
<dbReference type="GO" id="GO:0008168">
    <property type="term" value="F:methyltransferase activity"/>
    <property type="evidence" value="ECO:0007669"/>
    <property type="project" value="UniProtKB-KW"/>
</dbReference>
<dbReference type="EMBL" id="JAACJS010000011">
    <property type="protein sequence ID" value="NCI49846.1"/>
    <property type="molecule type" value="Genomic_DNA"/>
</dbReference>
<keyword evidence="2" id="KW-0808">Transferase</keyword>
<accession>A0ABW9ZRX2</accession>
<keyword evidence="3" id="KW-1185">Reference proteome</keyword>
<dbReference type="RefSeq" id="WP_161818152.1">
    <property type="nucleotide sequence ID" value="NZ_JAACJS010000011.1"/>
</dbReference>
<dbReference type="Pfam" id="PF08241">
    <property type="entry name" value="Methyltransf_11"/>
    <property type="match status" value="1"/>
</dbReference>
<dbReference type="InterPro" id="IPR029063">
    <property type="entry name" value="SAM-dependent_MTases_sf"/>
</dbReference>
<evidence type="ECO:0000313" key="2">
    <source>
        <dbReference type="EMBL" id="NCI49846.1"/>
    </source>
</evidence>
<evidence type="ECO:0000259" key="1">
    <source>
        <dbReference type="Pfam" id="PF08241"/>
    </source>
</evidence>
<gene>
    <name evidence="2" type="ORF">GWC95_07930</name>
</gene>
<sequence>MSLVKKLSDNKDKTSLSHKMRSRRFGFFLSLIRDLPRPLSILDIGGTIGYWEAMGFNEKDVHITLLNLYSEPTGKPGFSSVSGDATKLGFEDQSFDIVFSNSVIEHLFDKNSQQKMAAEVARVGKRYFVQTPNYWFPLEPHWMFPFFQYLPVPARIFLTRNFSLGHIPKTPDKQKATEQVNEIRLLTKKEMKSLFPGADLYEEKFFGLNKSFVAYRF</sequence>
<proteinExistence type="predicted"/>
<comment type="caution">
    <text evidence="2">The sequence shown here is derived from an EMBL/GenBank/DDBJ whole genome shotgun (WGS) entry which is preliminary data.</text>
</comment>
<keyword evidence="2" id="KW-0489">Methyltransferase</keyword>
<reference evidence="2 3" key="1">
    <citation type="submission" date="2020-01" db="EMBL/GenBank/DDBJ databases">
        <title>Genome analysis.</title>
        <authorList>
            <person name="Wu S."/>
            <person name="Wang G."/>
        </authorList>
    </citation>
    <scope>NUCLEOTIDE SEQUENCE [LARGE SCALE GENOMIC DNA]</scope>
    <source>
        <strain evidence="2 3">SYL130</strain>
    </source>
</reference>
<dbReference type="GO" id="GO:0032259">
    <property type="term" value="P:methylation"/>
    <property type="evidence" value="ECO:0007669"/>
    <property type="project" value="UniProtKB-KW"/>
</dbReference>
<dbReference type="Proteomes" id="UP000753802">
    <property type="component" value="Unassembled WGS sequence"/>
</dbReference>
<dbReference type="SUPFAM" id="SSF53335">
    <property type="entry name" value="S-adenosyl-L-methionine-dependent methyltransferases"/>
    <property type="match status" value="1"/>
</dbReference>
<feature type="domain" description="Methyltransferase type 11" evidence="1">
    <location>
        <begin position="75"/>
        <end position="125"/>
    </location>
</feature>
<protein>
    <submittedName>
        <fullName evidence="2">Methyltransferase domain-containing protein</fullName>
    </submittedName>
</protein>
<name>A0ABW9ZRX2_9BACT</name>
<evidence type="ECO:0000313" key="3">
    <source>
        <dbReference type="Proteomes" id="UP000753802"/>
    </source>
</evidence>